<sequence>SSEIINWYFSLLAQDGDLPFSPVLGILIGATLTIIVVIVLVIVRVRRAQSQPEAGARTEGVRRTTQQHHVVHQAASEECIPSGRRRTRPGRHTCQIRVIDPSCSSSPEGDSDRHAGALNGPQAPPRWNPHGIPQLRSIERPRASVGQPHECGADRTGN</sequence>
<gene>
    <name evidence="3" type="ORF">NQ318_018719</name>
</gene>
<reference evidence="3" key="1">
    <citation type="journal article" date="2023" name="Insect Mol. Biol.">
        <title>Genome sequencing provides insights into the evolution of gene families encoding plant cell wall-degrading enzymes in longhorned beetles.</title>
        <authorList>
            <person name="Shin N.R."/>
            <person name="Okamura Y."/>
            <person name="Kirsch R."/>
            <person name="Pauchet Y."/>
        </authorList>
    </citation>
    <scope>NUCLEOTIDE SEQUENCE</scope>
    <source>
        <strain evidence="3">AMC_N1</strain>
    </source>
</reference>
<protein>
    <submittedName>
        <fullName evidence="3">Uncharacterized protein</fullName>
    </submittedName>
</protein>
<dbReference type="EMBL" id="JAPWTK010000001">
    <property type="protein sequence ID" value="KAJ8963253.1"/>
    <property type="molecule type" value="Genomic_DNA"/>
</dbReference>
<keyword evidence="2" id="KW-1133">Transmembrane helix</keyword>
<feature type="region of interest" description="Disordered" evidence="1">
    <location>
        <begin position="51"/>
        <end position="158"/>
    </location>
</feature>
<keyword evidence="4" id="KW-1185">Reference proteome</keyword>
<keyword evidence="2" id="KW-0812">Transmembrane</keyword>
<accession>A0AAV8ZGB2</accession>
<dbReference type="AlphaFoldDB" id="A0AAV8ZGB2"/>
<keyword evidence="2" id="KW-0472">Membrane</keyword>
<dbReference type="Proteomes" id="UP001162162">
    <property type="component" value="Unassembled WGS sequence"/>
</dbReference>
<proteinExistence type="predicted"/>
<evidence type="ECO:0000256" key="1">
    <source>
        <dbReference type="SAM" id="MobiDB-lite"/>
    </source>
</evidence>
<name>A0AAV8ZGB2_9CUCU</name>
<feature type="transmembrane region" description="Helical" evidence="2">
    <location>
        <begin position="20"/>
        <end position="43"/>
    </location>
</feature>
<organism evidence="3 4">
    <name type="scientific">Aromia moschata</name>
    <dbReference type="NCBI Taxonomy" id="1265417"/>
    <lineage>
        <taxon>Eukaryota</taxon>
        <taxon>Metazoa</taxon>
        <taxon>Ecdysozoa</taxon>
        <taxon>Arthropoda</taxon>
        <taxon>Hexapoda</taxon>
        <taxon>Insecta</taxon>
        <taxon>Pterygota</taxon>
        <taxon>Neoptera</taxon>
        <taxon>Endopterygota</taxon>
        <taxon>Coleoptera</taxon>
        <taxon>Polyphaga</taxon>
        <taxon>Cucujiformia</taxon>
        <taxon>Chrysomeloidea</taxon>
        <taxon>Cerambycidae</taxon>
        <taxon>Cerambycinae</taxon>
        <taxon>Callichromatini</taxon>
        <taxon>Aromia</taxon>
    </lineage>
</organism>
<evidence type="ECO:0000313" key="4">
    <source>
        <dbReference type="Proteomes" id="UP001162162"/>
    </source>
</evidence>
<evidence type="ECO:0000256" key="2">
    <source>
        <dbReference type="SAM" id="Phobius"/>
    </source>
</evidence>
<comment type="caution">
    <text evidence="3">The sequence shown here is derived from an EMBL/GenBank/DDBJ whole genome shotgun (WGS) entry which is preliminary data.</text>
</comment>
<evidence type="ECO:0000313" key="3">
    <source>
        <dbReference type="EMBL" id="KAJ8963253.1"/>
    </source>
</evidence>
<feature type="non-terminal residue" evidence="3">
    <location>
        <position position="1"/>
    </location>
</feature>